<gene>
    <name evidence="1" type="ORF">HK17_04530</name>
</gene>
<evidence type="ECO:0000313" key="2">
    <source>
        <dbReference type="Proteomes" id="UP000194641"/>
    </source>
</evidence>
<evidence type="ECO:0000313" key="1">
    <source>
        <dbReference type="EMBL" id="OUI94304.1"/>
    </source>
</evidence>
<comment type="caution">
    <text evidence="1">The sequence shown here is derived from an EMBL/GenBank/DDBJ whole genome shotgun (WGS) entry which is preliminary data.</text>
</comment>
<proteinExistence type="predicted"/>
<reference evidence="2" key="1">
    <citation type="submission" date="2014-06" db="EMBL/GenBank/DDBJ databases">
        <authorList>
            <person name="Winans N.J."/>
            <person name="Newell P.D."/>
            <person name="Douglas A.E."/>
        </authorList>
    </citation>
    <scope>NUCLEOTIDE SEQUENCE [LARGE SCALE GENOMIC DNA]</scope>
</reference>
<organism evidence="1 2">
    <name type="scientific">Acetobacter indonesiensis</name>
    <dbReference type="NCBI Taxonomy" id="104101"/>
    <lineage>
        <taxon>Bacteria</taxon>
        <taxon>Pseudomonadati</taxon>
        <taxon>Pseudomonadota</taxon>
        <taxon>Alphaproteobacteria</taxon>
        <taxon>Acetobacterales</taxon>
        <taxon>Acetobacteraceae</taxon>
        <taxon>Acetobacter</taxon>
    </lineage>
</organism>
<protein>
    <submittedName>
        <fullName evidence="1">Uncharacterized protein</fullName>
    </submittedName>
</protein>
<name>A0A252AV12_9PROT</name>
<dbReference type="AlphaFoldDB" id="A0A252AV12"/>
<sequence>MQQTLLTSKIGNIRNRSYDRKIWHNFAPTPSSSLRERSSIAMNSGAKNAFCDRTCKPVWIKGTTS</sequence>
<dbReference type="EMBL" id="JOPA01000016">
    <property type="protein sequence ID" value="OUI94304.1"/>
    <property type="molecule type" value="Genomic_DNA"/>
</dbReference>
<dbReference type="Proteomes" id="UP000194641">
    <property type="component" value="Unassembled WGS sequence"/>
</dbReference>
<accession>A0A252AV12</accession>